<dbReference type="EMBL" id="JACRSV010000001">
    <property type="protein sequence ID" value="MBC8559022.1"/>
    <property type="molecule type" value="Genomic_DNA"/>
</dbReference>
<dbReference type="PROSITE" id="PS50887">
    <property type="entry name" value="GGDEF"/>
    <property type="match status" value="1"/>
</dbReference>
<feature type="transmembrane region" description="Helical" evidence="1">
    <location>
        <begin position="300"/>
        <end position="318"/>
    </location>
</feature>
<dbReference type="SUPFAM" id="SSF55073">
    <property type="entry name" value="Nucleotide cyclase"/>
    <property type="match status" value="1"/>
</dbReference>
<dbReference type="RefSeq" id="WP_249293915.1">
    <property type="nucleotide sequence ID" value="NZ_JACRSV010000001.1"/>
</dbReference>
<keyword evidence="1" id="KW-0472">Membrane</keyword>
<dbReference type="InterPro" id="IPR000160">
    <property type="entry name" value="GGDEF_dom"/>
</dbReference>
<keyword evidence="1" id="KW-0812">Transmembrane</keyword>
<dbReference type="NCBIfam" id="TIGR00254">
    <property type="entry name" value="GGDEF"/>
    <property type="match status" value="1"/>
</dbReference>
<dbReference type="SUPFAM" id="SSF55785">
    <property type="entry name" value="PYP-like sensor domain (PAS domain)"/>
    <property type="match status" value="1"/>
</dbReference>
<dbReference type="PROSITE" id="PS50113">
    <property type="entry name" value="PAC"/>
    <property type="match status" value="1"/>
</dbReference>
<name>A0A926I6P6_9FIRM</name>
<accession>A0A926I6P6</accession>
<comment type="caution">
    <text evidence="4">The sequence shown here is derived from an EMBL/GenBank/DDBJ whole genome shotgun (WGS) entry which is preliminary data.</text>
</comment>
<dbReference type="InterPro" id="IPR050469">
    <property type="entry name" value="Diguanylate_Cyclase"/>
</dbReference>
<proteinExistence type="predicted"/>
<protein>
    <submittedName>
        <fullName evidence="4">Diguanylate cyclase</fullName>
    </submittedName>
</protein>
<dbReference type="InterPro" id="IPR000700">
    <property type="entry name" value="PAS-assoc_C"/>
</dbReference>
<dbReference type="Proteomes" id="UP000610760">
    <property type="component" value="Unassembled WGS sequence"/>
</dbReference>
<dbReference type="GO" id="GO:0005886">
    <property type="term" value="C:plasma membrane"/>
    <property type="evidence" value="ECO:0007669"/>
    <property type="project" value="TreeGrafter"/>
</dbReference>
<dbReference type="PANTHER" id="PTHR45138">
    <property type="entry name" value="REGULATORY COMPONENTS OF SENSORY TRANSDUCTION SYSTEM"/>
    <property type="match status" value="1"/>
</dbReference>
<dbReference type="CDD" id="cd01949">
    <property type="entry name" value="GGDEF"/>
    <property type="match status" value="1"/>
</dbReference>
<dbReference type="InterPro" id="IPR029787">
    <property type="entry name" value="Nucleotide_cyclase"/>
</dbReference>
<keyword evidence="5" id="KW-1185">Reference proteome</keyword>
<dbReference type="AlphaFoldDB" id="A0A926I6P6"/>
<dbReference type="Pfam" id="PF00990">
    <property type="entry name" value="GGDEF"/>
    <property type="match status" value="1"/>
</dbReference>
<dbReference type="GO" id="GO:0043709">
    <property type="term" value="P:cell adhesion involved in single-species biofilm formation"/>
    <property type="evidence" value="ECO:0007669"/>
    <property type="project" value="TreeGrafter"/>
</dbReference>
<gene>
    <name evidence="4" type="ORF">H8710_02945</name>
</gene>
<feature type="domain" description="GGDEF" evidence="3">
    <location>
        <begin position="481"/>
        <end position="611"/>
    </location>
</feature>
<evidence type="ECO:0000256" key="1">
    <source>
        <dbReference type="SAM" id="Phobius"/>
    </source>
</evidence>
<dbReference type="GO" id="GO:1902201">
    <property type="term" value="P:negative regulation of bacterial-type flagellum-dependent cell motility"/>
    <property type="evidence" value="ECO:0007669"/>
    <property type="project" value="TreeGrafter"/>
</dbReference>
<sequence length="620" mass="69947">MAQINPRPFYFATTKGRSDIVNALNSAQASITQTDPAFTALLHQKYFGGNEKLFLSDTEKSYIDAAPVLKAVAAGGNAPLQYKDPKSGEARGLSIDILDFISAKTGLQFELTIADTFEEVESLIQSGAADIVVGITDDDRIFDSHPFLVSTPYITIPLNAVFNSKVDPSDLSGKKLASTKNLTYTGPYKGHVSYFETTEDCIRAVASGRMDYTYLTSYSTQYYQTAKNYRNLNVIPQSEDWSRTFCFGLVDKNNARLLTIMNKAIQCLDNDSLQSFLYANAYQPDQITFSSYAAANPQQVALFFLVIMMAFVVVLLLLNRHKDRMNLRVRELETERYRQVSEISNEFLFEYDIQNDRLSLPEKSARFLGWPMVTENLSQMKIPSKFTILEKGKKGGSEETLYTFPDHSSRWIRVIFKQVDDNDGQPIYVIGKIVDIQEEKTHQEQLQYKAERDSMTGLYNAATCRQHTADYLAPGSDQKEDGGAFFILDVDYFKKINDTYGHYNGDLALKRIADILKRVFRKNDILGRFGGDEFAVFMKGAGRADVAEKCQLLRQIISEAEFAPNTGPLTASIGVAIAEPNQDFDDLYRKADQALYLVKERGRNNFHIWNKEDALSSEDN</sequence>
<dbReference type="PANTHER" id="PTHR45138:SF9">
    <property type="entry name" value="DIGUANYLATE CYCLASE DGCM-RELATED"/>
    <property type="match status" value="1"/>
</dbReference>
<dbReference type="InterPro" id="IPR001638">
    <property type="entry name" value="Solute-binding_3/MltF_N"/>
</dbReference>
<dbReference type="SMART" id="SM00267">
    <property type="entry name" value="GGDEF"/>
    <property type="match status" value="1"/>
</dbReference>
<dbReference type="SUPFAM" id="SSF53850">
    <property type="entry name" value="Periplasmic binding protein-like II"/>
    <property type="match status" value="1"/>
</dbReference>
<keyword evidence="1" id="KW-1133">Transmembrane helix</keyword>
<evidence type="ECO:0000313" key="5">
    <source>
        <dbReference type="Proteomes" id="UP000610760"/>
    </source>
</evidence>
<dbReference type="Pfam" id="PF00497">
    <property type="entry name" value="SBP_bac_3"/>
    <property type="match status" value="1"/>
</dbReference>
<evidence type="ECO:0000259" key="2">
    <source>
        <dbReference type="PROSITE" id="PS50113"/>
    </source>
</evidence>
<evidence type="ECO:0000259" key="3">
    <source>
        <dbReference type="PROSITE" id="PS50887"/>
    </source>
</evidence>
<organism evidence="4 5">
    <name type="scientific">Fumia xinanensis</name>
    <dbReference type="NCBI Taxonomy" id="2763659"/>
    <lineage>
        <taxon>Bacteria</taxon>
        <taxon>Bacillati</taxon>
        <taxon>Bacillota</taxon>
        <taxon>Clostridia</taxon>
        <taxon>Eubacteriales</taxon>
        <taxon>Oscillospiraceae</taxon>
        <taxon>Fumia</taxon>
    </lineage>
</organism>
<dbReference type="Gene3D" id="3.40.190.10">
    <property type="entry name" value="Periplasmic binding protein-like II"/>
    <property type="match status" value="2"/>
</dbReference>
<evidence type="ECO:0000313" key="4">
    <source>
        <dbReference type="EMBL" id="MBC8559022.1"/>
    </source>
</evidence>
<dbReference type="Gene3D" id="3.30.70.270">
    <property type="match status" value="1"/>
</dbReference>
<dbReference type="SMART" id="SM00062">
    <property type="entry name" value="PBPb"/>
    <property type="match status" value="1"/>
</dbReference>
<feature type="domain" description="PAC" evidence="2">
    <location>
        <begin position="395"/>
        <end position="448"/>
    </location>
</feature>
<reference evidence="4" key="1">
    <citation type="submission" date="2020-08" db="EMBL/GenBank/DDBJ databases">
        <title>Genome public.</title>
        <authorList>
            <person name="Liu C."/>
            <person name="Sun Q."/>
        </authorList>
    </citation>
    <scope>NUCLEOTIDE SEQUENCE</scope>
    <source>
        <strain evidence="4">NSJ-33</strain>
    </source>
</reference>
<dbReference type="InterPro" id="IPR035965">
    <property type="entry name" value="PAS-like_dom_sf"/>
</dbReference>
<dbReference type="GO" id="GO:0052621">
    <property type="term" value="F:diguanylate cyclase activity"/>
    <property type="evidence" value="ECO:0007669"/>
    <property type="project" value="TreeGrafter"/>
</dbReference>
<dbReference type="Gene3D" id="3.30.450.20">
    <property type="entry name" value="PAS domain"/>
    <property type="match status" value="1"/>
</dbReference>
<dbReference type="InterPro" id="IPR043128">
    <property type="entry name" value="Rev_trsase/Diguanyl_cyclase"/>
</dbReference>